<dbReference type="FunFam" id="1.20.5.1160:FF:000001">
    <property type="entry name" value="Keratin type II"/>
    <property type="match status" value="1"/>
</dbReference>
<dbReference type="FunFam" id="1.20.5.500:FF:000001">
    <property type="entry name" value="Type II keratin 23"/>
    <property type="match status" value="1"/>
</dbReference>
<dbReference type="InterPro" id="IPR018039">
    <property type="entry name" value="IF_conserved"/>
</dbReference>
<evidence type="ECO:0000256" key="9">
    <source>
        <dbReference type="ARBA" id="ARBA00037766"/>
    </source>
</evidence>
<evidence type="ECO:0000256" key="12">
    <source>
        <dbReference type="ARBA" id="ARBA00042964"/>
    </source>
</evidence>
<dbReference type="InterPro" id="IPR003054">
    <property type="entry name" value="Keratin_II"/>
</dbReference>
<keyword evidence="6 14" id="KW-0403">Intermediate filament</keyword>
<dbReference type="Gene3D" id="1.20.5.1160">
    <property type="entry name" value="Vasodilator-stimulated phosphoprotein"/>
    <property type="match status" value="1"/>
</dbReference>
<comment type="similarity">
    <text evidence="13 14">Belongs to the intermediate filament family.</text>
</comment>
<sequence>MGRPHAVSPNVPMCAPHCPHVGTPSVPIWCLPVSPNGVPRTAPRHPSTVSPCAAPCGVPRCPPQRGPLPPAASPGCKVRPAPRPLRLMLNLGLAAPAGGWQRPGAAVPALPVPCRTHLAAQAPHLVQVRFLEQQNKMLETKWGLLQNQKPPRSNLNALFEAYVGTLRRQLDSLGQERLRLEAELGSMQGLVEEFKNKYEEEINHRTEKENEFVLLKKDVDEAYMNKVELESRLESLTDEINFLRQLYDEELRELQSQVSDTSVVLSMDNSRSLDLDGIIAEVKAQYEEIANRSRAEAESMYQIKYEELKTTAGKHGADLRSTRGEISELSRLVQRTQAEIEALKNQRASLEAAIAEAEERGELALKDARGKLAELEAALQKAKQDLARTLREYQELMNVKLALDIEIATYRKLLEGEESRVEAGVQNLSIHTRTASYAAGYGGGFGGGLGGGFGGFGGGFDGGMGGQGFPACPPGGIREVTINQSLLAPLNLEIDPEIQKVRTQEREELKTLNNKFASFIDKVSAAPGWAQMWLGHLPVPLVMATGWLHGHQRAWRNGLSRRAGEVTSARGRGHWVSL</sequence>
<comment type="function">
    <text evidence="9">Together with KRT19, helps to link the contractile apparatus to dystrophin at the costameres of striated muscle.</text>
</comment>
<dbReference type="Pfam" id="PF16208">
    <property type="entry name" value="Keratin_2_head"/>
    <property type="match status" value="1"/>
</dbReference>
<dbReference type="GO" id="GO:0045095">
    <property type="term" value="C:keratin filament"/>
    <property type="evidence" value="ECO:0007669"/>
    <property type="project" value="InterPro"/>
</dbReference>
<dbReference type="PANTHER" id="PTHR45616:SF26">
    <property type="entry name" value="KERATIN, TYPE II CYTOSKELETAL 8"/>
    <property type="match status" value="1"/>
</dbReference>
<proteinExistence type="inferred from homology"/>
<feature type="coiled-coil region" evidence="15">
    <location>
        <begin position="163"/>
        <end position="253"/>
    </location>
</feature>
<name>A0A8B9EPE4_ANSCY</name>
<dbReference type="Gene3D" id="1.20.5.170">
    <property type="match status" value="1"/>
</dbReference>
<evidence type="ECO:0000256" key="10">
    <source>
        <dbReference type="ARBA" id="ARBA00039429"/>
    </source>
</evidence>
<reference evidence="17" key="2">
    <citation type="submission" date="2025-09" db="UniProtKB">
        <authorList>
            <consortium name="Ensembl"/>
        </authorList>
    </citation>
    <scope>IDENTIFICATION</scope>
</reference>
<feature type="domain" description="IF rod" evidence="16">
    <location>
        <begin position="128"/>
        <end position="421"/>
    </location>
</feature>
<evidence type="ECO:0000256" key="6">
    <source>
        <dbReference type="ARBA" id="ARBA00022754"/>
    </source>
</evidence>
<dbReference type="FunFam" id="1.20.5.170:FF:000004">
    <property type="entry name" value="Keratin, type II cytoskeletal 5"/>
    <property type="match status" value="1"/>
</dbReference>
<dbReference type="Ensembl" id="ENSACDT00005028436.1">
    <property type="protein sequence ID" value="ENSACDP00005023774.1"/>
    <property type="gene ID" value="ENSACDG00005017276.1"/>
</dbReference>
<dbReference type="InterPro" id="IPR032444">
    <property type="entry name" value="Keratin_2_head"/>
</dbReference>
<dbReference type="SUPFAM" id="SSF64593">
    <property type="entry name" value="Intermediate filament protein, coiled coil region"/>
    <property type="match status" value="2"/>
</dbReference>
<evidence type="ECO:0000256" key="14">
    <source>
        <dbReference type="RuleBase" id="RU000685"/>
    </source>
</evidence>
<evidence type="ECO:0000256" key="4">
    <source>
        <dbReference type="ARBA" id="ARBA00022490"/>
    </source>
</evidence>
<dbReference type="SMART" id="SM01391">
    <property type="entry name" value="Filament"/>
    <property type="match status" value="1"/>
</dbReference>
<organism evidence="17 18">
    <name type="scientific">Anser cygnoides</name>
    <name type="common">Swan goose</name>
    <dbReference type="NCBI Taxonomy" id="8845"/>
    <lineage>
        <taxon>Eukaryota</taxon>
        <taxon>Metazoa</taxon>
        <taxon>Chordata</taxon>
        <taxon>Craniata</taxon>
        <taxon>Vertebrata</taxon>
        <taxon>Euteleostomi</taxon>
        <taxon>Archelosauria</taxon>
        <taxon>Archosauria</taxon>
        <taxon>Dinosauria</taxon>
        <taxon>Saurischia</taxon>
        <taxon>Theropoda</taxon>
        <taxon>Coelurosauria</taxon>
        <taxon>Aves</taxon>
        <taxon>Neognathae</taxon>
        <taxon>Galloanserae</taxon>
        <taxon>Anseriformes</taxon>
        <taxon>Anatidae</taxon>
        <taxon>Anserinae</taxon>
        <taxon>Anser</taxon>
    </lineage>
</organism>
<evidence type="ECO:0000313" key="18">
    <source>
        <dbReference type="Proteomes" id="UP000694521"/>
    </source>
</evidence>
<evidence type="ECO:0000256" key="13">
    <source>
        <dbReference type="ARBA" id="ARBA00061646"/>
    </source>
</evidence>
<dbReference type="Pfam" id="PF00038">
    <property type="entry name" value="Filament"/>
    <property type="match status" value="1"/>
</dbReference>
<keyword evidence="4" id="KW-0963">Cytoplasm</keyword>
<dbReference type="Proteomes" id="UP000694521">
    <property type="component" value="Unplaced"/>
</dbReference>
<feature type="coiled-coil region" evidence="15">
    <location>
        <begin position="319"/>
        <end position="399"/>
    </location>
</feature>
<dbReference type="AlphaFoldDB" id="A0A8B9EPE4"/>
<dbReference type="PANTHER" id="PTHR45616">
    <property type="entry name" value="GATA-TYPE DOMAIN-CONTAINING PROTEIN"/>
    <property type="match status" value="1"/>
</dbReference>
<dbReference type="PROSITE" id="PS00226">
    <property type="entry name" value="IF_ROD_1"/>
    <property type="match status" value="1"/>
</dbReference>
<evidence type="ECO:0000256" key="15">
    <source>
        <dbReference type="SAM" id="Coils"/>
    </source>
</evidence>
<evidence type="ECO:0000313" key="17">
    <source>
        <dbReference type="Ensembl" id="ENSACDP00005023774.1"/>
    </source>
</evidence>
<accession>A0A8B9EPE4</accession>
<evidence type="ECO:0000256" key="11">
    <source>
        <dbReference type="ARBA" id="ARBA00042886"/>
    </source>
</evidence>
<dbReference type="GO" id="GO:0005654">
    <property type="term" value="C:nucleoplasm"/>
    <property type="evidence" value="ECO:0007669"/>
    <property type="project" value="UniProtKB-SubCell"/>
</dbReference>
<dbReference type="Gene3D" id="1.20.5.500">
    <property type="entry name" value="Single helix bin"/>
    <property type="match status" value="1"/>
</dbReference>
<evidence type="ECO:0000259" key="16">
    <source>
        <dbReference type="PROSITE" id="PS51842"/>
    </source>
</evidence>
<keyword evidence="18" id="KW-1185">Reference proteome</keyword>
<comment type="subcellular location">
    <subcellularLocation>
        <location evidence="2">Cytoplasm</location>
    </subcellularLocation>
    <subcellularLocation>
        <location evidence="1">Nucleus matrix</location>
    </subcellularLocation>
    <subcellularLocation>
        <location evidence="3">Nucleus</location>
        <location evidence="3">Nucleoplasm</location>
    </subcellularLocation>
</comment>
<evidence type="ECO:0000256" key="3">
    <source>
        <dbReference type="ARBA" id="ARBA00004642"/>
    </source>
</evidence>
<protein>
    <recommendedName>
        <fullName evidence="10">Keratin, type II cytoskeletal 8</fullName>
    </recommendedName>
    <alternativeName>
        <fullName evidence="12">Cytokeratin-8</fullName>
    </alternativeName>
    <alternativeName>
        <fullName evidence="11">Keratin-8</fullName>
    </alternativeName>
</protein>
<reference evidence="17" key="1">
    <citation type="submission" date="2025-08" db="UniProtKB">
        <authorList>
            <consortium name="Ensembl"/>
        </authorList>
    </citation>
    <scope>IDENTIFICATION</scope>
</reference>
<evidence type="ECO:0000256" key="1">
    <source>
        <dbReference type="ARBA" id="ARBA00004109"/>
    </source>
</evidence>
<dbReference type="GO" id="GO:0005737">
    <property type="term" value="C:cytoplasm"/>
    <property type="evidence" value="ECO:0007669"/>
    <property type="project" value="UniProtKB-SubCell"/>
</dbReference>
<dbReference type="PROSITE" id="PS51842">
    <property type="entry name" value="IF_ROD_2"/>
    <property type="match status" value="1"/>
</dbReference>
<dbReference type="PRINTS" id="PR01276">
    <property type="entry name" value="TYPE2KERATIN"/>
</dbReference>
<keyword evidence="7 15" id="KW-0175">Coiled coil</keyword>
<evidence type="ECO:0000256" key="8">
    <source>
        <dbReference type="ARBA" id="ARBA00023242"/>
    </source>
</evidence>
<evidence type="ECO:0000256" key="2">
    <source>
        <dbReference type="ARBA" id="ARBA00004496"/>
    </source>
</evidence>
<keyword evidence="5" id="KW-0416">Keratin</keyword>
<evidence type="ECO:0000256" key="5">
    <source>
        <dbReference type="ARBA" id="ARBA00022744"/>
    </source>
</evidence>
<dbReference type="GO" id="GO:0016363">
    <property type="term" value="C:nuclear matrix"/>
    <property type="evidence" value="ECO:0007669"/>
    <property type="project" value="UniProtKB-SubCell"/>
</dbReference>
<keyword evidence="8" id="KW-0539">Nucleus</keyword>
<dbReference type="InterPro" id="IPR039008">
    <property type="entry name" value="IF_rod_dom"/>
</dbReference>
<evidence type="ECO:0000256" key="7">
    <source>
        <dbReference type="ARBA" id="ARBA00023054"/>
    </source>
</evidence>